<evidence type="ECO:0000256" key="3">
    <source>
        <dbReference type="ARBA" id="ARBA00022448"/>
    </source>
</evidence>
<dbReference type="InterPro" id="IPR003784">
    <property type="entry name" value="BioY"/>
</dbReference>
<keyword evidence="5 9" id="KW-0812">Transmembrane</keyword>
<comment type="similarity">
    <text evidence="2 8">Belongs to the BioY family.</text>
</comment>
<feature type="transmembrane region" description="Helical" evidence="9">
    <location>
        <begin position="122"/>
        <end position="143"/>
    </location>
</feature>
<gene>
    <name evidence="10" type="ORF">brsh051_11790</name>
</gene>
<comment type="subcellular location">
    <subcellularLocation>
        <location evidence="1 8">Cell membrane</location>
        <topology evidence="1 8">Multi-pass membrane protein</topology>
    </subcellularLocation>
</comment>
<dbReference type="RefSeq" id="WP_286268223.1">
    <property type="nucleotide sequence ID" value="NZ_AP028056.1"/>
</dbReference>
<evidence type="ECO:0000256" key="6">
    <source>
        <dbReference type="ARBA" id="ARBA00022989"/>
    </source>
</evidence>
<dbReference type="AlphaFoldDB" id="A0AAN0KFK1"/>
<dbReference type="PANTHER" id="PTHR34295">
    <property type="entry name" value="BIOTIN TRANSPORTER BIOY"/>
    <property type="match status" value="1"/>
</dbReference>
<dbReference type="GO" id="GO:0005886">
    <property type="term" value="C:plasma membrane"/>
    <property type="evidence" value="ECO:0007669"/>
    <property type="project" value="UniProtKB-SubCell"/>
</dbReference>
<feature type="transmembrane region" description="Helical" evidence="9">
    <location>
        <begin position="60"/>
        <end position="77"/>
    </location>
</feature>
<evidence type="ECO:0000313" key="11">
    <source>
        <dbReference type="Proteomes" id="UP001431656"/>
    </source>
</evidence>
<feature type="transmembrane region" description="Helical" evidence="9">
    <location>
        <begin position="12"/>
        <end position="32"/>
    </location>
</feature>
<evidence type="ECO:0000256" key="8">
    <source>
        <dbReference type="PIRNR" id="PIRNR016661"/>
    </source>
</evidence>
<reference evidence="10" key="1">
    <citation type="journal article" date="2024" name="Int. J. Syst. Evol. Microbiol.">
        <title>Brooklawnia propionicigenes sp. nov., a facultatively anaerobic, propionate-producing bacterium isolated from a methanogenic reactor treating waste from cattle farms.</title>
        <authorList>
            <person name="Akita Y."/>
            <person name="Ueki A."/>
            <person name="Tonouchi A."/>
            <person name="Sugawara Y."/>
            <person name="Honma S."/>
            <person name="Kaku N."/>
            <person name="Ueki K."/>
        </authorList>
    </citation>
    <scope>NUCLEOTIDE SEQUENCE</scope>
    <source>
        <strain evidence="10">SH051</strain>
    </source>
</reference>
<evidence type="ECO:0000313" key="10">
    <source>
        <dbReference type="EMBL" id="BEH01898.1"/>
    </source>
</evidence>
<proteinExistence type="inferred from homology"/>
<evidence type="ECO:0000256" key="1">
    <source>
        <dbReference type="ARBA" id="ARBA00004651"/>
    </source>
</evidence>
<dbReference type="GO" id="GO:0015225">
    <property type="term" value="F:biotin transmembrane transporter activity"/>
    <property type="evidence" value="ECO:0007669"/>
    <property type="project" value="UniProtKB-UniRule"/>
</dbReference>
<keyword evidence="3 8" id="KW-0813">Transport</keyword>
<keyword evidence="6 9" id="KW-1133">Transmembrane helix</keyword>
<keyword evidence="11" id="KW-1185">Reference proteome</keyword>
<feature type="transmembrane region" description="Helical" evidence="9">
    <location>
        <begin position="84"/>
        <end position="110"/>
    </location>
</feature>
<name>A0AAN0KFK1_9ACTN</name>
<evidence type="ECO:0000256" key="2">
    <source>
        <dbReference type="ARBA" id="ARBA00010692"/>
    </source>
</evidence>
<sequence>MSSQPSQPARDLALIAVFAGVTAALGLIPPLYVPISPVPITAQSLGPMLAGAILGGRRGAFSQLLFLALVALGLPLLSGGRGGLGVFFGPSWGFIVGFVVCAWFVGWATYRVGAPYSVWKGLIITVIGGLVIMYALGIPGLMISGKLTFSQALIGNLPYLPGDLTKVVLATLVAKGVHTAVPGMLPWHSETAEQPAADSVSAEAAPASGQQA</sequence>
<dbReference type="Pfam" id="PF02632">
    <property type="entry name" value="BioY"/>
    <property type="match status" value="1"/>
</dbReference>
<dbReference type="KEGG" id="broo:brsh051_11790"/>
<evidence type="ECO:0000256" key="5">
    <source>
        <dbReference type="ARBA" id="ARBA00022692"/>
    </source>
</evidence>
<evidence type="ECO:0000256" key="7">
    <source>
        <dbReference type="ARBA" id="ARBA00023136"/>
    </source>
</evidence>
<dbReference type="PIRSF" id="PIRSF016661">
    <property type="entry name" value="BioY"/>
    <property type="match status" value="1"/>
</dbReference>
<dbReference type="Proteomes" id="UP001431656">
    <property type="component" value="Chromosome"/>
</dbReference>
<dbReference type="EMBL" id="AP028056">
    <property type="protein sequence ID" value="BEH01898.1"/>
    <property type="molecule type" value="Genomic_DNA"/>
</dbReference>
<keyword evidence="7 8" id="KW-0472">Membrane</keyword>
<evidence type="ECO:0000256" key="4">
    <source>
        <dbReference type="ARBA" id="ARBA00022475"/>
    </source>
</evidence>
<dbReference type="PANTHER" id="PTHR34295:SF4">
    <property type="entry name" value="BIOTIN TRANSPORTER BIOY-RELATED"/>
    <property type="match status" value="1"/>
</dbReference>
<organism evidence="10 11">
    <name type="scientific">Brooklawnia propionicigenes</name>
    <dbReference type="NCBI Taxonomy" id="3041175"/>
    <lineage>
        <taxon>Bacteria</taxon>
        <taxon>Bacillati</taxon>
        <taxon>Actinomycetota</taxon>
        <taxon>Actinomycetes</taxon>
        <taxon>Propionibacteriales</taxon>
        <taxon>Propionibacteriaceae</taxon>
        <taxon>Brooklawnia</taxon>
    </lineage>
</organism>
<protein>
    <recommendedName>
        <fullName evidence="8">Biotin transporter</fullName>
    </recommendedName>
</protein>
<keyword evidence="4 8" id="KW-1003">Cell membrane</keyword>
<evidence type="ECO:0000256" key="9">
    <source>
        <dbReference type="SAM" id="Phobius"/>
    </source>
</evidence>
<dbReference type="Gene3D" id="1.10.1760.20">
    <property type="match status" value="1"/>
</dbReference>
<accession>A0AAN0KFK1</accession>